<name>A0A7K2ILZ6_9ACTN</name>
<dbReference type="EMBL" id="WWHY01000001">
    <property type="protein sequence ID" value="MYR30973.1"/>
    <property type="molecule type" value="Genomic_DNA"/>
</dbReference>
<gene>
    <name evidence="1" type="ORF">GTW20_01475</name>
</gene>
<dbReference type="InterPro" id="IPR009758">
    <property type="entry name" value="DUF1326"/>
</dbReference>
<evidence type="ECO:0000313" key="1">
    <source>
        <dbReference type="EMBL" id="MYR30973.1"/>
    </source>
</evidence>
<evidence type="ECO:0000313" key="2">
    <source>
        <dbReference type="Proteomes" id="UP000467124"/>
    </source>
</evidence>
<comment type="caution">
    <text evidence="1">The sequence shown here is derived from an EMBL/GenBank/DDBJ whole genome shotgun (WGS) entry which is preliminary data.</text>
</comment>
<dbReference type="InterPro" id="IPR014581">
    <property type="entry name" value="UCP033303"/>
</dbReference>
<dbReference type="AlphaFoldDB" id="A0A7K2ILZ6"/>
<protein>
    <submittedName>
        <fullName evidence="1">DUF1326 domain-containing protein</fullName>
    </submittedName>
</protein>
<dbReference type="Proteomes" id="UP000467124">
    <property type="component" value="Unassembled WGS sequence"/>
</dbReference>
<accession>A0A7K2ILZ6</accession>
<dbReference type="PIRSF" id="PIRSF033303">
    <property type="entry name" value="UCP033303"/>
    <property type="match status" value="1"/>
</dbReference>
<organism evidence="1 2">
    <name type="scientific">Nocardiopsis alba</name>
    <dbReference type="NCBI Taxonomy" id="53437"/>
    <lineage>
        <taxon>Bacteria</taxon>
        <taxon>Bacillati</taxon>
        <taxon>Actinomycetota</taxon>
        <taxon>Actinomycetes</taxon>
        <taxon>Streptosporangiales</taxon>
        <taxon>Nocardiopsidaceae</taxon>
        <taxon>Nocardiopsis</taxon>
    </lineage>
</organism>
<dbReference type="RefSeq" id="WP_161110079.1">
    <property type="nucleotide sequence ID" value="NZ_WWHY01000001.1"/>
</dbReference>
<sequence length="251" mass="27191">MCGIDGRTTTTGTDGHGHGLVEGIEARIAGTGTTTTAEDPTTPDWHLRGDWFDVCSCGLPCPCTFAQAPTHGSCLFTLVWHIEEGHYRNTDLGGLGVVAVGEFEGNMWIGDPGAMMRLMFYIDSAADPDQRHALERLFTGKEGGWPERFGSLIGELRGIEYAPVRFHAAHDLARWEAEIPGRVKVGAKALTGPTADPDRRVQLINAPGSEVGPGQVATWGVVEDDHATGFDFSRPYRGGSSKHFPFDWSPR</sequence>
<reference evidence="1 2" key="1">
    <citation type="journal article" date="2019" name="Nat. Commun.">
        <title>The antimicrobial potential of Streptomyces from insect microbiomes.</title>
        <authorList>
            <person name="Chevrette M.G."/>
            <person name="Carlson C.M."/>
            <person name="Ortega H.E."/>
            <person name="Thomas C."/>
            <person name="Ananiev G.E."/>
            <person name="Barns K.J."/>
            <person name="Book A.J."/>
            <person name="Cagnazzo J."/>
            <person name="Carlos C."/>
            <person name="Flanigan W."/>
            <person name="Grubbs K.J."/>
            <person name="Horn H.A."/>
            <person name="Hoffmann F.M."/>
            <person name="Klassen J.L."/>
            <person name="Knack J.J."/>
            <person name="Lewin G.R."/>
            <person name="McDonald B.R."/>
            <person name="Muller L."/>
            <person name="Melo W.G.P."/>
            <person name="Pinto-Tomas A.A."/>
            <person name="Schmitz A."/>
            <person name="Wendt-Pienkowski E."/>
            <person name="Wildman S."/>
            <person name="Zhao M."/>
            <person name="Zhang F."/>
            <person name="Bugni T.S."/>
            <person name="Andes D.R."/>
            <person name="Pupo M.T."/>
            <person name="Currie C.R."/>
        </authorList>
    </citation>
    <scope>NUCLEOTIDE SEQUENCE [LARGE SCALE GENOMIC DNA]</scope>
    <source>
        <strain evidence="1 2">SID5840</strain>
    </source>
</reference>
<dbReference type="Pfam" id="PF07040">
    <property type="entry name" value="DUF1326"/>
    <property type="match status" value="1"/>
</dbReference>
<proteinExistence type="predicted"/>